<sequence>MNHTTFSNILLNRLWMSGELESSPRLILEGRIHAIVNLSHYDDPDETIEYAKDYLHWPIDDGPLPNLDELGLVVYWATQKIREGRRVLIHCDAGLNRSGLVTALVVMEITGMTGTQAISHVRVCRGSTALFNPSFTDYLETLGGVEQ</sequence>
<gene>
    <name evidence="4" type="ORF">LCGC14_0294870</name>
</gene>
<organism evidence="4">
    <name type="scientific">marine sediment metagenome</name>
    <dbReference type="NCBI Taxonomy" id="412755"/>
    <lineage>
        <taxon>unclassified sequences</taxon>
        <taxon>metagenomes</taxon>
        <taxon>ecological metagenomes</taxon>
    </lineage>
</organism>
<keyword evidence="1" id="KW-0378">Hydrolase</keyword>
<dbReference type="InterPro" id="IPR029021">
    <property type="entry name" value="Prot-tyrosine_phosphatase-like"/>
</dbReference>
<dbReference type="GO" id="GO:0004721">
    <property type="term" value="F:phosphoprotein phosphatase activity"/>
    <property type="evidence" value="ECO:0007669"/>
    <property type="project" value="UniProtKB-KW"/>
</dbReference>
<dbReference type="InterPro" id="IPR050561">
    <property type="entry name" value="PTP"/>
</dbReference>
<dbReference type="InterPro" id="IPR020422">
    <property type="entry name" value="TYR_PHOSPHATASE_DUAL_dom"/>
</dbReference>
<dbReference type="InterPro" id="IPR000340">
    <property type="entry name" value="Dual-sp_phosphatase_cat-dom"/>
</dbReference>
<feature type="domain" description="Tyrosine specific protein phosphatases" evidence="3">
    <location>
        <begin position="68"/>
        <end position="136"/>
    </location>
</feature>
<reference evidence="4" key="1">
    <citation type="journal article" date="2015" name="Nature">
        <title>Complex archaea that bridge the gap between prokaryotes and eukaryotes.</title>
        <authorList>
            <person name="Spang A."/>
            <person name="Saw J.H."/>
            <person name="Jorgensen S.L."/>
            <person name="Zaremba-Niedzwiedzka K."/>
            <person name="Martijn J."/>
            <person name="Lind A.E."/>
            <person name="van Eijk R."/>
            <person name="Schleper C."/>
            <person name="Guy L."/>
            <person name="Ettema T.J."/>
        </authorList>
    </citation>
    <scope>NUCLEOTIDE SEQUENCE</scope>
</reference>
<dbReference type="EMBL" id="LAZR01000179">
    <property type="protein sequence ID" value="KKN83834.1"/>
    <property type="molecule type" value="Genomic_DNA"/>
</dbReference>
<protein>
    <recommendedName>
        <fullName evidence="3">Tyrosine specific protein phosphatases domain-containing protein</fullName>
    </recommendedName>
</protein>
<evidence type="ECO:0000256" key="2">
    <source>
        <dbReference type="ARBA" id="ARBA00022912"/>
    </source>
</evidence>
<dbReference type="Pfam" id="PF00782">
    <property type="entry name" value="DSPc"/>
    <property type="match status" value="1"/>
</dbReference>
<dbReference type="PROSITE" id="PS50056">
    <property type="entry name" value="TYR_PHOSPHATASE_2"/>
    <property type="match status" value="1"/>
</dbReference>
<evidence type="ECO:0000313" key="4">
    <source>
        <dbReference type="EMBL" id="KKN83834.1"/>
    </source>
</evidence>
<dbReference type="SUPFAM" id="SSF52799">
    <property type="entry name" value="(Phosphotyrosine protein) phosphatases II"/>
    <property type="match status" value="1"/>
</dbReference>
<dbReference type="PANTHER" id="PTHR23339">
    <property type="entry name" value="TYROSINE SPECIFIC PROTEIN PHOSPHATASE AND DUAL SPECIFICITY PROTEIN PHOSPHATASE"/>
    <property type="match status" value="1"/>
</dbReference>
<dbReference type="AlphaFoldDB" id="A0A0F9TX26"/>
<dbReference type="InterPro" id="IPR016130">
    <property type="entry name" value="Tyr_Pase_AS"/>
</dbReference>
<comment type="caution">
    <text evidence="4">The sequence shown here is derived from an EMBL/GenBank/DDBJ whole genome shotgun (WGS) entry which is preliminary data.</text>
</comment>
<dbReference type="PROSITE" id="PS00383">
    <property type="entry name" value="TYR_PHOSPHATASE_1"/>
    <property type="match status" value="1"/>
</dbReference>
<accession>A0A0F9TX26</accession>
<dbReference type="CDD" id="cd14498">
    <property type="entry name" value="DSP"/>
    <property type="match status" value="1"/>
</dbReference>
<dbReference type="InterPro" id="IPR000387">
    <property type="entry name" value="Tyr_Pase_dom"/>
</dbReference>
<name>A0A0F9TX26_9ZZZZ</name>
<evidence type="ECO:0000259" key="3">
    <source>
        <dbReference type="PROSITE" id="PS50056"/>
    </source>
</evidence>
<dbReference type="Gene3D" id="3.90.190.10">
    <property type="entry name" value="Protein tyrosine phosphatase superfamily"/>
    <property type="match status" value="1"/>
</dbReference>
<keyword evidence="2" id="KW-0904">Protein phosphatase</keyword>
<proteinExistence type="predicted"/>
<dbReference type="SMART" id="SM00195">
    <property type="entry name" value="DSPc"/>
    <property type="match status" value="1"/>
</dbReference>
<evidence type="ECO:0000256" key="1">
    <source>
        <dbReference type="ARBA" id="ARBA00022801"/>
    </source>
</evidence>